<name>A0A0G1DHH5_9BACT</name>
<comment type="caution">
    <text evidence="3">The sequence shown here is derived from an EMBL/GenBank/DDBJ whole genome shotgun (WGS) entry which is preliminary data.</text>
</comment>
<dbReference type="EMBL" id="LCFQ01000013">
    <property type="protein sequence ID" value="KKS97129.1"/>
    <property type="molecule type" value="Genomic_DNA"/>
</dbReference>
<dbReference type="Proteomes" id="UP000034090">
    <property type="component" value="Unassembled WGS sequence"/>
</dbReference>
<evidence type="ECO:0000259" key="2">
    <source>
        <dbReference type="Pfam" id="PF18893"/>
    </source>
</evidence>
<evidence type="ECO:0000313" key="4">
    <source>
        <dbReference type="Proteomes" id="UP000034090"/>
    </source>
</evidence>
<feature type="transmembrane region" description="Helical" evidence="1">
    <location>
        <begin position="7"/>
        <end position="28"/>
    </location>
</feature>
<sequence length="69" mass="7996">MEIGRFVWGLIPFLVIFIVLDVVLRGVALWRSSKRDEKGWFVALLVINSIGIFPLIYLLTHPEKKSKKK</sequence>
<evidence type="ECO:0000256" key="1">
    <source>
        <dbReference type="SAM" id="Phobius"/>
    </source>
</evidence>
<protein>
    <recommendedName>
        <fullName evidence="2">DUF5652 domain-containing protein</fullName>
    </recommendedName>
</protein>
<accession>A0A0G1DHH5</accession>
<dbReference type="AlphaFoldDB" id="A0A0G1DHH5"/>
<dbReference type="STRING" id="1618578.UV74_C0013G0251"/>
<dbReference type="Pfam" id="PF18893">
    <property type="entry name" value="DUF5652"/>
    <property type="match status" value="1"/>
</dbReference>
<organism evidence="3 4">
    <name type="scientific">Candidatus Woesebacteria bacterium GW2011_GWB1_43_14</name>
    <dbReference type="NCBI Taxonomy" id="1618578"/>
    <lineage>
        <taxon>Bacteria</taxon>
        <taxon>Candidatus Woeseibacteriota</taxon>
    </lineage>
</organism>
<reference evidence="3 4" key="1">
    <citation type="journal article" date="2015" name="Nature">
        <title>rRNA introns, odd ribosomes, and small enigmatic genomes across a large radiation of phyla.</title>
        <authorList>
            <person name="Brown C.T."/>
            <person name="Hug L.A."/>
            <person name="Thomas B.C."/>
            <person name="Sharon I."/>
            <person name="Castelle C.J."/>
            <person name="Singh A."/>
            <person name="Wilkins M.J."/>
            <person name="Williams K.H."/>
            <person name="Banfield J.F."/>
        </authorList>
    </citation>
    <scope>NUCLEOTIDE SEQUENCE [LARGE SCALE GENOMIC DNA]</scope>
</reference>
<proteinExistence type="predicted"/>
<keyword evidence="1" id="KW-0812">Transmembrane</keyword>
<gene>
    <name evidence="3" type="ORF">UV74_C0013G0251</name>
</gene>
<feature type="domain" description="DUF5652" evidence="2">
    <location>
        <begin position="10"/>
        <end position="68"/>
    </location>
</feature>
<keyword evidence="1" id="KW-0472">Membrane</keyword>
<evidence type="ECO:0000313" key="3">
    <source>
        <dbReference type="EMBL" id="KKS97129.1"/>
    </source>
</evidence>
<keyword evidence="1" id="KW-1133">Transmembrane helix</keyword>
<feature type="transmembrane region" description="Helical" evidence="1">
    <location>
        <begin position="40"/>
        <end position="59"/>
    </location>
</feature>
<dbReference type="InterPro" id="IPR043712">
    <property type="entry name" value="DUF5652"/>
</dbReference>